<reference evidence="1 2" key="1">
    <citation type="submission" date="2020-10" db="EMBL/GenBank/DDBJ databases">
        <title>Complete genome sequence of Paludibaculum fermentans P105T, a facultatively anaerobic acidobacterium capable of dissimilatory Fe(III) reduction.</title>
        <authorList>
            <person name="Dedysh S.N."/>
            <person name="Beletsky A.V."/>
            <person name="Kulichevskaya I.S."/>
            <person name="Mardanov A.V."/>
            <person name="Ravin N.V."/>
        </authorList>
    </citation>
    <scope>NUCLEOTIDE SEQUENCE [LARGE SCALE GENOMIC DNA]</scope>
    <source>
        <strain evidence="1 2">P105</strain>
    </source>
</reference>
<proteinExistence type="predicted"/>
<dbReference type="KEGG" id="pfer:IRI77_28545"/>
<evidence type="ECO:0000313" key="2">
    <source>
        <dbReference type="Proteomes" id="UP000593892"/>
    </source>
</evidence>
<name>A0A7S7NN77_PALFE</name>
<keyword evidence="2" id="KW-1185">Reference proteome</keyword>
<accession>A0A7S7NN77</accession>
<dbReference type="RefSeq" id="WP_194448374.1">
    <property type="nucleotide sequence ID" value="NZ_CP063849.1"/>
</dbReference>
<dbReference type="Proteomes" id="UP000593892">
    <property type="component" value="Chromosome"/>
</dbReference>
<evidence type="ECO:0000313" key="1">
    <source>
        <dbReference type="EMBL" id="QOY86705.1"/>
    </source>
</evidence>
<dbReference type="AlphaFoldDB" id="A0A7S7NN77"/>
<sequence>MAVSDLYVAQFLLEATQAAQAPLEWQVEEGGSYFAHLNGVRLSLFHSRTMGWSGLCLSFSRGDEIAYIEEPRSVALFGRKFRNEDDQRLAMALKDLSRSVSAQCHARKLRAWDLRDSIRESLYRRILFPDADRR</sequence>
<protein>
    <submittedName>
        <fullName evidence="1">Uncharacterized protein</fullName>
    </submittedName>
</protein>
<organism evidence="1 2">
    <name type="scientific">Paludibaculum fermentans</name>
    <dbReference type="NCBI Taxonomy" id="1473598"/>
    <lineage>
        <taxon>Bacteria</taxon>
        <taxon>Pseudomonadati</taxon>
        <taxon>Acidobacteriota</taxon>
        <taxon>Terriglobia</taxon>
        <taxon>Bryobacterales</taxon>
        <taxon>Bryobacteraceae</taxon>
        <taxon>Paludibaculum</taxon>
    </lineage>
</organism>
<gene>
    <name evidence="1" type="ORF">IRI77_28545</name>
</gene>
<dbReference type="EMBL" id="CP063849">
    <property type="protein sequence ID" value="QOY86705.1"/>
    <property type="molecule type" value="Genomic_DNA"/>
</dbReference>